<proteinExistence type="predicted"/>
<name>A0A8G1W4I6_9EURO</name>
<gene>
    <name evidence="2" type="ORF">BO72DRAFT_366497</name>
</gene>
<dbReference type="Proteomes" id="UP000249789">
    <property type="component" value="Unassembled WGS sequence"/>
</dbReference>
<dbReference type="GeneID" id="63858125"/>
<reference evidence="2 3" key="1">
    <citation type="submission" date="2018-02" db="EMBL/GenBank/DDBJ databases">
        <title>The genomes of Aspergillus section Nigri reveals drivers in fungal speciation.</title>
        <authorList>
            <consortium name="DOE Joint Genome Institute"/>
            <person name="Vesth T.C."/>
            <person name="Nybo J."/>
            <person name="Theobald S."/>
            <person name="Brandl J."/>
            <person name="Frisvad J.C."/>
            <person name="Nielsen K.F."/>
            <person name="Lyhne E.K."/>
            <person name="Kogle M.E."/>
            <person name="Kuo A."/>
            <person name="Riley R."/>
            <person name="Clum A."/>
            <person name="Nolan M."/>
            <person name="Lipzen A."/>
            <person name="Salamov A."/>
            <person name="Henrissat B."/>
            <person name="Wiebenga A."/>
            <person name="De vries R.P."/>
            <person name="Grigoriev I.V."/>
            <person name="Mortensen U.H."/>
            <person name="Andersen M.R."/>
            <person name="Baker S.E."/>
        </authorList>
    </citation>
    <scope>NUCLEOTIDE SEQUENCE [LARGE SCALE GENOMIC DNA]</scope>
    <source>
        <strain evidence="2 3">CBS 313.89</strain>
    </source>
</reference>
<accession>A0A8G1W4I6</accession>
<feature type="region of interest" description="Disordered" evidence="1">
    <location>
        <begin position="311"/>
        <end position="330"/>
    </location>
</feature>
<evidence type="ECO:0000256" key="1">
    <source>
        <dbReference type="SAM" id="MobiDB-lite"/>
    </source>
</evidence>
<protein>
    <recommendedName>
        <fullName evidence="4">Nucleic acid-binding protein</fullName>
    </recommendedName>
</protein>
<dbReference type="RefSeq" id="XP_040806783.1">
    <property type="nucleotide sequence ID" value="XM_040940792.1"/>
</dbReference>
<organism evidence="2 3">
    <name type="scientific">Aspergillus fijiensis CBS 313.89</name>
    <dbReference type="NCBI Taxonomy" id="1448319"/>
    <lineage>
        <taxon>Eukaryota</taxon>
        <taxon>Fungi</taxon>
        <taxon>Dikarya</taxon>
        <taxon>Ascomycota</taxon>
        <taxon>Pezizomycotina</taxon>
        <taxon>Eurotiomycetes</taxon>
        <taxon>Eurotiomycetidae</taxon>
        <taxon>Eurotiales</taxon>
        <taxon>Aspergillaceae</taxon>
        <taxon>Aspergillus</taxon>
    </lineage>
</organism>
<evidence type="ECO:0008006" key="4">
    <source>
        <dbReference type="Google" id="ProtNLM"/>
    </source>
</evidence>
<feature type="compositionally biased region" description="Basic and acidic residues" evidence="1">
    <location>
        <begin position="349"/>
        <end position="358"/>
    </location>
</feature>
<keyword evidence="3" id="KW-1185">Reference proteome</keyword>
<evidence type="ECO:0000313" key="3">
    <source>
        <dbReference type="Proteomes" id="UP000249789"/>
    </source>
</evidence>
<dbReference type="EMBL" id="KZ824621">
    <property type="protein sequence ID" value="RAK82773.1"/>
    <property type="molecule type" value="Genomic_DNA"/>
</dbReference>
<dbReference type="OrthoDB" id="5378679at2759"/>
<feature type="region of interest" description="Disordered" evidence="1">
    <location>
        <begin position="349"/>
        <end position="384"/>
    </location>
</feature>
<dbReference type="VEuPathDB" id="FungiDB:BO72DRAFT_366497"/>
<sequence>MSKKLIFLMGAPTSRNLQWDEEQLLTEPIFPFKKSNLDDEEPWRLTDAYPVKWRLLQDLRTSQLLQGTFDTGSQERACFLATRDLAVSGGISANEPEGSVLSRFYEHSFTVHEVSEISATGVRSENSFQGSGIWADSTGSSIATVSEKEAPSPGILGQTSVTDLQAIPTAAYLTSIVPQTVTVNLVVSIITINRPRRIVTRQWKKELDLVEVVVGDDTRSGFGVTFWLPPADQAHAAGDRKPIEDELGRSLATLRPRDIVLMRTVGLSSFRERVYGQSLRKGVTRVDLLHRQRVDANDAGGVYSTKRLQEFQRRQQQQQQQQGPAAKKEEDLLVEKVSKVREWIRRFAPDAVGGDRGKGPLTRGLAGKATTTNNALPPDTQEYI</sequence>
<dbReference type="AlphaFoldDB" id="A0A8G1W4I6"/>
<evidence type="ECO:0000313" key="2">
    <source>
        <dbReference type="EMBL" id="RAK82773.1"/>
    </source>
</evidence>